<dbReference type="EMBL" id="JAQQPM010000009">
    <property type="protein sequence ID" value="KAK2075015.1"/>
    <property type="molecule type" value="Genomic_DNA"/>
</dbReference>
<dbReference type="InterPro" id="IPR006073">
    <property type="entry name" value="GTP-bd"/>
</dbReference>
<dbReference type="AlphaFoldDB" id="A0AAD9MI08"/>
<dbReference type="Pfam" id="PF01926">
    <property type="entry name" value="MMR_HSR1"/>
    <property type="match status" value="1"/>
</dbReference>
<dbReference type="GO" id="GO:0005525">
    <property type="term" value="F:GTP binding"/>
    <property type="evidence" value="ECO:0007669"/>
    <property type="project" value="UniProtKB-KW"/>
</dbReference>
<feature type="compositionally biased region" description="Basic and acidic residues" evidence="3">
    <location>
        <begin position="470"/>
        <end position="485"/>
    </location>
</feature>
<feature type="compositionally biased region" description="Basic and acidic residues" evidence="3">
    <location>
        <begin position="351"/>
        <end position="363"/>
    </location>
</feature>
<feature type="compositionally biased region" description="Basic and acidic residues" evidence="3">
    <location>
        <begin position="330"/>
        <end position="344"/>
    </location>
</feature>
<dbReference type="InterPro" id="IPR027417">
    <property type="entry name" value="P-loop_NTPase"/>
</dbReference>
<dbReference type="Gene3D" id="1.10.1580.10">
    <property type="match status" value="1"/>
</dbReference>
<protein>
    <recommendedName>
        <fullName evidence="4">G domain-containing protein</fullName>
    </recommendedName>
</protein>
<evidence type="ECO:0000313" key="5">
    <source>
        <dbReference type="EMBL" id="KAK2075015.1"/>
    </source>
</evidence>
<dbReference type="GO" id="GO:0003924">
    <property type="term" value="F:GTPase activity"/>
    <property type="evidence" value="ECO:0007669"/>
    <property type="project" value="TreeGrafter"/>
</dbReference>
<evidence type="ECO:0000259" key="4">
    <source>
        <dbReference type="Pfam" id="PF01926"/>
    </source>
</evidence>
<gene>
    <name evidence="5" type="ORF">P8C59_009176</name>
</gene>
<keyword evidence="6" id="KW-1185">Reference proteome</keyword>
<dbReference type="GO" id="GO:0005739">
    <property type="term" value="C:mitochondrion"/>
    <property type="evidence" value="ECO:0007669"/>
    <property type="project" value="TreeGrafter"/>
</dbReference>
<feature type="region of interest" description="Disordered" evidence="3">
    <location>
        <begin position="459"/>
        <end position="496"/>
    </location>
</feature>
<feature type="compositionally biased region" description="Polar residues" evidence="3">
    <location>
        <begin position="366"/>
        <end position="377"/>
    </location>
</feature>
<accession>A0AAD9MI08</accession>
<evidence type="ECO:0000256" key="1">
    <source>
        <dbReference type="ARBA" id="ARBA00022741"/>
    </source>
</evidence>
<feature type="domain" description="G" evidence="4">
    <location>
        <begin position="200"/>
        <end position="337"/>
    </location>
</feature>
<evidence type="ECO:0000256" key="2">
    <source>
        <dbReference type="ARBA" id="ARBA00023134"/>
    </source>
</evidence>
<keyword evidence="1" id="KW-0547">Nucleotide-binding</keyword>
<name>A0AAD9MI08_9PEZI</name>
<reference evidence="5" key="1">
    <citation type="journal article" date="2023" name="Mol. Plant Microbe Interact.">
        <title>Elucidating the Obligate Nature and Biological Capacity of an Invasive Fungal Corn Pathogen.</title>
        <authorList>
            <person name="MacCready J.S."/>
            <person name="Roggenkamp E.M."/>
            <person name="Gdanetz K."/>
            <person name="Chilvers M.I."/>
        </authorList>
    </citation>
    <scope>NUCLEOTIDE SEQUENCE</scope>
    <source>
        <strain evidence="5">PM02</strain>
    </source>
</reference>
<dbReference type="InterPro" id="IPR023179">
    <property type="entry name" value="GTP-bd_ortho_bundle_sf"/>
</dbReference>
<evidence type="ECO:0000313" key="6">
    <source>
        <dbReference type="Proteomes" id="UP001217918"/>
    </source>
</evidence>
<dbReference type="Proteomes" id="UP001217918">
    <property type="component" value="Unassembled WGS sequence"/>
</dbReference>
<comment type="caution">
    <text evidence="5">The sequence shown here is derived from an EMBL/GenBank/DDBJ whole genome shotgun (WGS) entry which is preliminary data.</text>
</comment>
<organism evidence="5 6">
    <name type="scientific">Phyllachora maydis</name>
    <dbReference type="NCBI Taxonomy" id="1825666"/>
    <lineage>
        <taxon>Eukaryota</taxon>
        <taxon>Fungi</taxon>
        <taxon>Dikarya</taxon>
        <taxon>Ascomycota</taxon>
        <taxon>Pezizomycotina</taxon>
        <taxon>Sordariomycetes</taxon>
        <taxon>Sordariomycetidae</taxon>
        <taxon>Phyllachorales</taxon>
        <taxon>Phyllachoraceae</taxon>
        <taxon>Phyllachora</taxon>
    </lineage>
</organism>
<dbReference type="GO" id="GO:0032543">
    <property type="term" value="P:mitochondrial translation"/>
    <property type="evidence" value="ECO:0007669"/>
    <property type="project" value="TreeGrafter"/>
</dbReference>
<dbReference type="SUPFAM" id="SSF52540">
    <property type="entry name" value="P-loop containing nucleoside triphosphate hydrolases"/>
    <property type="match status" value="1"/>
</dbReference>
<evidence type="ECO:0000256" key="3">
    <source>
        <dbReference type="SAM" id="MobiDB-lite"/>
    </source>
</evidence>
<proteinExistence type="predicted"/>
<keyword evidence="2" id="KW-0342">GTP-binding</keyword>
<dbReference type="Gene3D" id="3.40.50.300">
    <property type="entry name" value="P-loop containing nucleotide triphosphate hydrolases"/>
    <property type="match status" value="1"/>
</dbReference>
<sequence length="496" mass="53292">MSAYTIQATASMVKAVQAAVPPATTAATTAATSAFGTGVFQPRLSLEVSPSITHSYYLGHHQAALATMRRALAHVGLVIECRDWRVPLTSWNPLLEHALLAPADQADHKPNADAAGAPARIIVYTKLDLGPPPGPALRQLRAFHKRDGRAAAAVVAVGLGGLARREARHGHAGVAGPLDALLEAVRAVARRRAGVAGLRAMVVGMPNAGKSTLLNLLRQRGMGRAQAGGERVKVKKAAKTGAEPGVTRRLGTPVRIVRAERPEGETDANEGLGEGVYLLDTPGVFVPHVAEAESMLKLALVGCVKDGLVPWVTLADYLLFLLNLHPDTDMDRINSSMDEREERDRRRKRYQEKERNEKKDSKQRNSKNQDSLINKPSTPAPAPGPQYAYASQLRMQPTNDVHAFLAAVARQTGRLGKGGAPNVEAAAAWLVQRWRAGVLGRFALDDVTPATLLAARERARHPALSMNQARRREREGRREQGEARRAAAAAEEEGGG</sequence>
<dbReference type="PANTHER" id="PTHR45782">
    <property type="entry name" value="MITOCHONDRIAL RIBOSOME-ASSOCIATED GTPASE 1"/>
    <property type="match status" value="1"/>
</dbReference>
<feature type="region of interest" description="Disordered" evidence="3">
    <location>
        <begin position="330"/>
        <end position="387"/>
    </location>
</feature>
<dbReference type="PANTHER" id="PTHR45782:SF4">
    <property type="entry name" value="MITOCHONDRIAL RIBOSOME-ASSOCIATED GTPASE 1"/>
    <property type="match status" value="1"/>
</dbReference>